<evidence type="ECO:0000313" key="2">
    <source>
        <dbReference type="EMBL" id="VAW16487.1"/>
    </source>
</evidence>
<accession>A0A3B0TST0</accession>
<organism evidence="2">
    <name type="scientific">hydrothermal vent metagenome</name>
    <dbReference type="NCBI Taxonomy" id="652676"/>
    <lineage>
        <taxon>unclassified sequences</taxon>
        <taxon>metagenomes</taxon>
        <taxon>ecological metagenomes</taxon>
    </lineage>
</organism>
<dbReference type="AlphaFoldDB" id="A0A3B0TST0"/>
<reference evidence="2" key="1">
    <citation type="submission" date="2018-06" db="EMBL/GenBank/DDBJ databases">
        <authorList>
            <person name="Zhirakovskaya E."/>
        </authorList>
    </citation>
    <scope>NUCLEOTIDE SEQUENCE</scope>
</reference>
<protein>
    <recommendedName>
        <fullName evidence="1">Ice-binding protein C-terminal domain-containing protein</fullName>
    </recommendedName>
</protein>
<feature type="domain" description="Ice-binding protein C-terminal" evidence="1">
    <location>
        <begin position="232"/>
        <end position="255"/>
    </location>
</feature>
<name>A0A3B0TST0_9ZZZZ</name>
<dbReference type="EMBL" id="UOEN01000325">
    <property type="protein sequence ID" value="VAW16487.1"/>
    <property type="molecule type" value="Genomic_DNA"/>
</dbReference>
<sequence>MKKNMLVLLVVVGSMLLSVQAQAIILSPNIDAYVEDYERSGVLDGIPDRISNTGALIPAKGILTAREPFSSGQAIDGRAFISYDISPYASRMLSSAILSGRGYRTDQREEGNLAAMFEIYEGDGLITLDDFYRSGTYLADVDFPSYSIPFFADPDDYYDFLEANDTFFDIDVTAEMQDLLDNLADFSEFKITTTDLSVFIYASESPYFPLDPRFADSGPRLTLNFADVGTNAVPEPATMLLLGGGLLGSVWRKRKKV</sequence>
<dbReference type="Pfam" id="PF07589">
    <property type="entry name" value="PEP-CTERM"/>
    <property type="match status" value="1"/>
</dbReference>
<proteinExistence type="predicted"/>
<evidence type="ECO:0000259" key="1">
    <source>
        <dbReference type="Pfam" id="PF07589"/>
    </source>
</evidence>
<dbReference type="NCBIfam" id="TIGR02595">
    <property type="entry name" value="PEP_CTERM"/>
    <property type="match status" value="1"/>
</dbReference>
<dbReference type="InterPro" id="IPR013424">
    <property type="entry name" value="Ice-binding_C"/>
</dbReference>
<gene>
    <name evidence="2" type="ORF">MNBD_BACTEROID05-121</name>
</gene>